<evidence type="ECO:0000256" key="2">
    <source>
        <dbReference type="ARBA" id="ARBA00023125"/>
    </source>
</evidence>
<dbReference type="InterPro" id="IPR011990">
    <property type="entry name" value="TPR-like_helical_dom_sf"/>
</dbReference>
<dbReference type="Pfam" id="PF12833">
    <property type="entry name" value="HTH_18"/>
    <property type="match status" value="1"/>
</dbReference>
<evidence type="ECO:0000256" key="1">
    <source>
        <dbReference type="ARBA" id="ARBA00023015"/>
    </source>
</evidence>
<keyword evidence="4" id="KW-1133">Transmembrane helix</keyword>
<keyword evidence="2" id="KW-0238">DNA-binding</keyword>
<dbReference type="SUPFAM" id="SSF46689">
    <property type="entry name" value="Homeodomain-like"/>
    <property type="match status" value="1"/>
</dbReference>
<dbReference type="PROSITE" id="PS01124">
    <property type="entry name" value="HTH_ARAC_FAMILY_2"/>
    <property type="match status" value="1"/>
</dbReference>
<dbReference type="PANTHER" id="PTHR43280">
    <property type="entry name" value="ARAC-FAMILY TRANSCRIPTIONAL REGULATOR"/>
    <property type="match status" value="1"/>
</dbReference>
<dbReference type="InterPro" id="IPR009057">
    <property type="entry name" value="Homeodomain-like_sf"/>
</dbReference>
<dbReference type="InterPro" id="IPR018060">
    <property type="entry name" value="HTH_AraC"/>
</dbReference>
<evidence type="ECO:0000313" key="7">
    <source>
        <dbReference type="Proteomes" id="UP001500353"/>
    </source>
</evidence>
<evidence type="ECO:0000313" key="6">
    <source>
        <dbReference type="EMBL" id="GAA5091054.1"/>
    </source>
</evidence>
<proteinExistence type="predicted"/>
<comment type="caution">
    <text evidence="6">The sequence shown here is derived from an EMBL/GenBank/DDBJ whole genome shotgun (WGS) entry which is preliminary data.</text>
</comment>
<keyword evidence="7" id="KW-1185">Reference proteome</keyword>
<accession>A0ABP9M4R0</accession>
<keyword evidence="3" id="KW-0804">Transcription</keyword>
<gene>
    <name evidence="6" type="ORF">GCM10023210_17940</name>
</gene>
<feature type="transmembrane region" description="Helical" evidence="4">
    <location>
        <begin position="332"/>
        <end position="351"/>
    </location>
</feature>
<reference evidence="7" key="1">
    <citation type="journal article" date="2019" name="Int. J. Syst. Evol. Microbiol.">
        <title>The Global Catalogue of Microorganisms (GCM) 10K type strain sequencing project: providing services to taxonomists for standard genome sequencing and annotation.</title>
        <authorList>
            <consortium name="The Broad Institute Genomics Platform"/>
            <consortium name="The Broad Institute Genome Sequencing Center for Infectious Disease"/>
            <person name="Wu L."/>
            <person name="Ma J."/>
        </authorList>
    </citation>
    <scope>NUCLEOTIDE SEQUENCE [LARGE SCALE GENOMIC DNA]</scope>
    <source>
        <strain evidence="7">JCM 18019</strain>
    </source>
</reference>
<dbReference type="EMBL" id="BAABHX010000003">
    <property type="protein sequence ID" value="GAA5091054.1"/>
    <property type="molecule type" value="Genomic_DNA"/>
</dbReference>
<protein>
    <recommendedName>
        <fullName evidence="5">HTH araC/xylS-type domain-containing protein</fullName>
    </recommendedName>
</protein>
<dbReference type="PANTHER" id="PTHR43280:SF34">
    <property type="entry name" value="ARAC-FAMILY TRANSCRIPTIONAL REGULATOR"/>
    <property type="match status" value="1"/>
</dbReference>
<evidence type="ECO:0000256" key="3">
    <source>
        <dbReference type="ARBA" id="ARBA00023163"/>
    </source>
</evidence>
<dbReference type="SMART" id="SM00342">
    <property type="entry name" value="HTH_ARAC"/>
    <property type="match status" value="1"/>
</dbReference>
<keyword evidence="1" id="KW-0805">Transcription regulation</keyword>
<feature type="domain" description="HTH araC/xylS-type" evidence="5">
    <location>
        <begin position="421"/>
        <end position="513"/>
    </location>
</feature>
<evidence type="ECO:0000256" key="4">
    <source>
        <dbReference type="SAM" id="Phobius"/>
    </source>
</evidence>
<organism evidence="6 7">
    <name type="scientific">Chryseobacterium ginsengisoli</name>
    <dbReference type="NCBI Taxonomy" id="363853"/>
    <lineage>
        <taxon>Bacteria</taxon>
        <taxon>Pseudomonadati</taxon>
        <taxon>Bacteroidota</taxon>
        <taxon>Flavobacteriia</taxon>
        <taxon>Flavobacteriales</taxon>
        <taxon>Weeksellaceae</taxon>
        <taxon>Chryseobacterium group</taxon>
        <taxon>Chryseobacterium</taxon>
    </lineage>
</organism>
<keyword evidence="4" id="KW-0812">Transmembrane</keyword>
<dbReference type="Proteomes" id="UP001500353">
    <property type="component" value="Unassembled WGS sequence"/>
</dbReference>
<dbReference type="Gene3D" id="1.10.10.60">
    <property type="entry name" value="Homeodomain-like"/>
    <property type="match status" value="2"/>
</dbReference>
<sequence length="520" mass="60178">MYCQQYPKTVKDIESQYKKNISKYPTPNDIEKLKELITASDKIDYKEGAIKGKMILLNIYNELSDYKTSLALIKEIESSDSVGNGRMSSLSIFKSNINKAMGLDKEALKNLQKALQYAKSVSDPDGRHIKSAQVYANLALYYDSKSPNALLSNLQKELYELKQLSEKTSEEKITKYTKIVLNNINIGNYYLGVVKPMRLDLAEPYYLGVYSYKTSQPIVFENNAMNILKGVGRFYLEKGDYHKTIEMANEILVREKQNRNPTHRLFGFQLLADSNEELKNSKEQAKYTLLYAKLNDSLNLIAKKEVGKEVDQLITTVKKEKDNEHNSNLKTILLLVGGFIIIFTLSIWWYWRNKNRKLKIKYHEVIKKLNEESDLSDTSLEIDEINSETETEAKAPIKISEDKVKIVLARMNRFEKSKKFLKKDISLPWLANYANVNTKYLSQIIRNEKDNNFNGYINQLRINYILRKLYESPVYREYKISYLAEECGFASAQVFVIAFKKETDLTPSYFIQNLNAESIA</sequence>
<evidence type="ECO:0000259" key="5">
    <source>
        <dbReference type="PROSITE" id="PS01124"/>
    </source>
</evidence>
<name>A0ABP9M4R0_9FLAO</name>
<dbReference type="Gene3D" id="1.25.40.10">
    <property type="entry name" value="Tetratricopeptide repeat domain"/>
    <property type="match status" value="1"/>
</dbReference>
<keyword evidence="4" id="KW-0472">Membrane</keyword>